<reference evidence="2" key="2">
    <citation type="submission" date="2021-08" db="EMBL/GenBank/DDBJ databases">
        <authorList>
            <person name="Dalcin Martins P."/>
        </authorList>
    </citation>
    <scope>NUCLEOTIDE SEQUENCE</scope>
    <source>
        <strain evidence="2">MAG_39</strain>
    </source>
</reference>
<accession>A0A953SH47</accession>
<name>A0A953SH47_9BACT</name>
<evidence type="ECO:0000313" key="2">
    <source>
        <dbReference type="EMBL" id="MBZ0158381.1"/>
    </source>
</evidence>
<reference evidence="2" key="1">
    <citation type="journal article" date="2021" name="bioRxiv">
        <title>Unraveling nitrogen, sulfur and carbon metabolic pathways and microbial community transcriptional responses to substrate deprivation and toxicity stresses in a bioreactor mimicking anoxic brackish coastal sediment conditions.</title>
        <authorList>
            <person name="Martins P.D."/>
            <person name="Echeveste M.J."/>
            <person name="Arshad A."/>
            <person name="Kurth J."/>
            <person name="Ouboter H."/>
            <person name="Jetten M.S.M."/>
            <person name="Welte C.U."/>
        </authorList>
    </citation>
    <scope>NUCLEOTIDE SEQUENCE</scope>
    <source>
        <strain evidence="2">MAG_39</strain>
    </source>
</reference>
<dbReference type="AlphaFoldDB" id="A0A953SH47"/>
<dbReference type="SUPFAM" id="SSF53955">
    <property type="entry name" value="Lysozyme-like"/>
    <property type="match status" value="1"/>
</dbReference>
<feature type="chain" id="PRO_5038097916" description="Lytic transglycosylase domain-containing protein" evidence="1">
    <location>
        <begin position="24"/>
        <end position="205"/>
    </location>
</feature>
<evidence type="ECO:0000256" key="1">
    <source>
        <dbReference type="SAM" id="SignalP"/>
    </source>
</evidence>
<dbReference type="InterPro" id="IPR023346">
    <property type="entry name" value="Lysozyme-like_dom_sf"/>
</dbReference>
<organism evidence="2 3">
    <name type="scientific">Candidatus Nitrobium versatile</name>
    <dbReference type="NCBI Taxonomy" id="2884831"/>
    <lineage>
        <taxon>Bacteria</taxon>
        <taxon>Pseudomonadati</taxon>
        <taxon>Nitrospirota</taxon>
        <taxon>Nitrospiria</taxon>
        <taxon>Nitrospirales</taxon>
        <taxon>Nitrospiraceae</taxon>
        <taxon>Candidatus Nitrobium</taxon>
    </lineage>
</organism>
<evidence type="ECO:0008006" key="4">
    <source>
        <dbReference type="Google" id="ProtNLM"/>
    </source>
</evidence>
<gene>
    <name evidence="2" type="ORF">K8I29_19460</name>
</gene>
<dbReference type="Proteomes" id="UP000705867">
    <property type="component" value="Unassembled WGS sequence"/>
</dbReference>
<keyword evidence="1" id="KW-0732">Signal</keyword>
<dbReference type="EMBL" id="JAIOIV010000151">
    <property type="protein sequence ID" value="MBZ0158381.1"/>
    <property type="molecule type" value="Genomic_DNA"/>
</dbReference>
<evidence type="ECO:0000313" key="3">
    <source>
        <dbReference type="Proteomes" id="UP000705867"/>
    </source>
</evidence>
<dbReference type="Gene3D" id="1.10.530.10">
    <property type="match status" value="1"/>
</dbReference>
<sequence length="205" mass="23693">MKKGILLCILLLLTVLLAGSADAYPARAVKFFPVLKEEHRAAWPESDIGVLASQVAHESAWREAARRVEKSGVVSYGLLQVLDVTLKDMQKRHASLRGIEPVQMLQARWGIRAGIFYDREMWRLCFFAADETERYAMMLAAYNGGYGWLLRDRKLAEQKGHDKNRWFGHVELFSQRSREAFRINRRYPASILEHAEEYRRALRGI</sequence>
<feature type="signal peptide" evidence="1">
    <location>
        <begin position="1"/>
        <end position="23"/>
    </location>
</feature>
<proteinExistence type="predicted"/>
<comment type="caution">
    <text evidence="2">The sequence shown here is derived from an EMBL/GenBank/DDBJ whole genome shotgun (WGS) entry which is preliminary data.</text>
</comment>
<protein>
    <recommendedName>
        <fullName evidence="4">Lytic transglycosylase domain-containing protein</fullName>
    </recommendedName>
</protein>